<dbReference type="Pfam" id="PF08125">
    <property type="entry name" value="Mannitol_dh_C"/>
    <property type="match status" value="1"/>
</dbReference>
<comment type="caution">
    <text evidence="9">The sequence shown here is derived from an EMBL/GenBank/DDBJ whole genome shotgun (WGS) entry which is preliminary data.</text>
</comment>
<dbReference type="Proteomes" id="UP001172738">
    <property type="component" value="Unassembled WGS sequence"/>
</dbReference>
<dbReference type="GO" id="GO:0016491">
    <property type="term" value="F:oxidoreductase activity"/>
    <property type="evidence" value="ECO:0007669"/>
    <property type="project" value="UniProtKB-KW"/>
</dbReference>
<protein>
    <recommendedName>
        <fullName evidence="3">Mannitol-1-phosphate 5-dehydrogenase</fullName>
        <ecNumber evidence="2">1.1.1.17</ecNumber>
    </recommendedName>
</protein>
<dbReference type="InterPro" id="IPR000669">
    <property type="entry name" value="Mannitol_DH"/>
</dbReference>
<evidence type="ECO:0000256" key="3">
    <source>
        <dbReference type="ARBA" id="ARBA00016219"/>
    </source>
</evidence>
<dbReference type="InterPro" id="IPR023027">
    <property type="entry name" value="Mannitol_DH_CS"/>
</dbReference>
<sequence>MTAATAAAALSRASLALPTPPVRIVHLGLGAFHRAHQAWYTAHASDSDQWGIASFTGRAGEPGDSIVRALRDQDCLYTLALRGPEADEFEVIGSIVRAHPANDVDAFIDYLTDPQVGIVTATVTEAGYRLGADWRPNTDDPVVASDLASLSAGSLELESPLALIARGLAERRDAGAGPVAVMPCDNIPDNGDLVRTGLLEFAAAIDESLVSWIDENVSFVSTSVDRITPRFSEQDLASARDAGFGDAVPVVTEPFINWILCGGFPAGRPAWETAGAQFVEDLAPFESRKLWLLNGSHTGMANLGRARGLATVADASADPECRDLVEAFWSEVVRHLPAEVEAEQYCRDLWERFENPRIAHLLDQIAEDSLAKLRVRVAPVALAERQAGRSGSGSAGVIAAWAANVIALDGRRDALQAAIDAALEDSDPVVALVTLVATDLGADEAFVDEVRAQI</sequence>
<name>A0ABT8G2X0_9MICO</name>
<dbReference type="InterPro" id="IPR036291">
    <property type="entry name" value="NAD(P)-bd_dom_sf"/>
</dbReference>
<keyword evidence="10" id="KW-1185">Reference proteome</keyword>
<accession>A0ABT8G2X0</accession>
<dbReference type="PRINTS" id="PR00084">
    <property type="entry name" value="MTLDHDRGNASE"/>
</dbReference>
<dbReference type="PANTHER" id="PTHR43362:SF1">
    <property type="entry name" value="MANNITOL DEHYDROGENASE 2-RELATED"/>
    <property type="match status" value="1"/>
</dbReference>
<feature type="domain" description="Mannitol dehydrogenase C-terminal" evidence="8">
    <location>
        <begin position="281"/>
        <end position="451"/>
    </location>
</feature>
<evidence type="ECO:0000313" key="9">
    <source>
        <dbReference type="EMBL" id="MDN4473044.1"/>
    </source>
</evidence>
<comment type="similarity">
    <text evidence="1">Belongs to the mannitol dehydrogenase family.</text>
</comment>
<dbReference type="InterPro" id="IPR050988">
    <property type="entry name" value="Mannitol_DH/Oxidoreductase"/>
</dbReference>
<dbReference type="PANTHER" id="PTHR43362">
    <property type="entry name" value="MANNITOL DEHYDROGENASE DSF1-RELATED"/>
    <property type="match status" value="1"/>
</dbReference>
<evidence type="ECO:0000256" key="6">
    <source>
        <dbReference type="ARBA" id="ARBA00048615"/>
    </source>
</evidence>
<evidence type="ECO:0000256" key="2">
    <source>
        <dbReference type="ARBA" id="ARBA00012939"/>
    </source>
</evidence>
<evidence type="ECO:0000313" key="10">
    <source>
        <dbReference type="Proteomes" id="UP001172738"/>
    </source>
</evidence>
<dbReference type="EMBL" id="JAUHPV010000004">
    <property type="protein sequence ID" value="MDN4473044.1"/>
    <property type="molecule type" value="Genomic_DNA"/>
</dbReference>
<dbReference type="SUPFAM" id="SSF51735">
    <property type="entry name" value="NAD(P)-binding Rossmann-fold domains"/>
    <property type="match status" value="1"/>
</dbReference>
<gene>
    <name evidence="9" type="ORF">QQX04_08595</name>
</gene>
<reference evidence="9" key="1">
    <citation type="submission" date="2023-06" db="EMBL/GenBank/DDBJ databases">
        <title>SYSU T00b26.</title>
        <authorList>
            <person name="Gao L."/>
            <person name="Fang B.-Z."/>
            <person name="Li W.-J."/>
        </authorList>
    </citation>
    <scope>NUCLEOTIDE SEQUENCE</scope>
    <source>
        <strain evidence="9">SYSU T00b26</strain>
    </source>
</reference>
<evidence type="ECO:0000256" key="4">
    <source>
        <dbReference type="ARBA" id="ARBA00023002"/>
    </source>
</evidence>
<dbReference type="PROSITE" id="PS00974">
    <property type="entry name" value="MANNITOL_DHGENASE"/>
    <property type="match status" value="1"/>
</dbReference>
<dbReference type="Gene3D" id="1.10.1040.10">
    <property type="entry name" value="N-(1-d-carboxylethyl)-l-norvaline Dehydrogenase, domain 2"/>
    <property type="match status" value="1"/>
</dbReference>
<dbReference type="EC" id="1.1.1.17" evidence="2"/>
<dbReference type="InterPro" id="IPR013328">
    <property type="entry name" value="6PGD_dom2"/>
</dbReference>
<evidence type="ECO:0000259" key="7">
    <source>
        <dbReference type="Pfam" id="PF01232"/>
    </source>
</evidence>
<dbReference type="Pfam" id="PF01232">
    <property type="entry name" value="Mannitol_dh"/>
    <property type="match status" value="1"/>
</dbReference>
<proteinExistence type="inferred from homology"/>
<dbReference type="InterPro" id="IPR013118">
    <property type="entry name" value="Mannitol_DH_C"/>
</dbReference>
<dbReference type="RefSeq" id="WP_301128184.1">
    <property type="nucleotide sequence ID" value="NZ_JAUHPV010000004.1"/>
</dbReference>
<evidence type="ECO:0000256" key="1">
    <source>
        <dbReference type="ARBA" id="ARBA00006541"/>
    </source>
</evidence>
<dbReference type="InterPro" id="IPR008927">
    <property type="entry name" value="6-PGluconate_DH-like_C_sf"/>
</dbReference>
<keyword evidence="4 9" id="KW-0560">Oxidoreductase</keyword>
<dbReference type="Gene3D" id="3.40.50.720">
    <property type="entry name" value="NAD(P)-binding Rossmann-like Domain"/>
    <property type="match status" value="1"/>
</dbReference>
<dbReference type="SUPFAM" id="SSF48179">
    <property type="entry name" value="6-phosphogluconate dehydrogenase C-terminal domain-like"/>
    <property type="match status" value="1"/>
</dbReference>
<organism evidence="9 10">
    <name type="scientific">Demequina zhanjiangensis</name>
    <dbReference type="NCBI Taxonomy" id="3051659"/>
    <lineage>
        <taxon>Bacteria</taxon>
        <taxon>Bacillati</taxon>
        <taxon>Actinomycetota</taxon>
        <taxon>Actinomycetes</taxon>
        <taxon>Micrococcales</taxon>
        <taxon>Demequinaceae</taxon>
        <taxon>Demequina</taxon>
    </lineage>
</organism>
<evidence type="ECO:0000256" key="5">
    <source>
        <dbReference type="ARBA" id="ARBA00023027"/>
    </source>
</evidence>
<dbReference type="InterPro" id="IPR013131">
    <property type="entry name" value="Mannitol_DH_N"/>
</dbReference>
<feature type="domain" description="Mannitol dehydrogenase N-terminal" evidence="7">
    <location>
        <begin position="23"/>
        <end position="272"/>
    </location>
</feature>
<evidence type="ECO:0000259" key="8">
    <source>
        <dbReference type="Pfam" id="PF08125"/>
    </source>
</evidence>
<comment type="catalytic activity">
    <reaction evidence="6">
        <text>D-mannitol 1-phosphate + NAD(+) = beta-D-fructose 6-phosphate + NADH + H(+)</text>
        <dbReference type="Rhea" id="RHEA:19661"/>
        <dbReference type="ChEBI" id="CHEBI:15378"/>
        <dbReference type="ChEBI" id="CHEBI:57540"/>
        <dbReference type="ChEBI" id="CHEBI:57634"/>
        <dbReference type="ChEBI" id="CHEBI:57945"/>
        <dbReference type="ChEBI" id="CHEBI:61381"/>
        <dbReference type="EC" id="1.1.1.17"/>
    </reaction>
</comment>
<keyword evidence="5" id="KW-0520">NAD</keyword>